<comment type="similarity">
    <text evidence="1">Belongs to the tyrosinase family.</text>
</comment>
<name>A0A844TCM9_9BRAD</name>
<dbReference type="GO" id="GO:0016491">
    <property type="term" value="F:oxidoreductase activity"/>
    <property type="evidence" value="ECO:0007669"/>
    <property type="project" value="InterPro"/>
</dbReference>
<sequence>MDVELQINNSIAPEARFVTWSPSPCRIRVTNPSGANTPTVSVKITGVSAANGGAVRFRSGPTGAFASTLTLTVPTSGATVPFFTAGTFGQPSTSNGDVKIEARVGNTLVGSVGLMVRIRKNASKLTNAERDRFIAAFAKLNNQGLGRYSDFNNMHKVPNLSQAHAAPGFLPWHRAYLLDLERELQALDPSVALPYWRFDQPAPNVFTRDFLGESDANGTVKFRNGNPLEFWKTDSTPGISRTPDFPVSQAPPNPMKEAQTLALGTQFRTFRSMEGDPHGLAHTSFGGFIHDPPTAAKDPLFFLLHCNVDRLWAKWQRQNGRFDPAATSSFDDRPGSRPGHRLNDTMWPWNGITSATDPTRPPTAPGGSLATSLCVGAPGLQPRVRDCIDYLGTVNAGSNMGFGYDDVQI</sequence>
<dbReference type="InterPro" id="IPR002227">
    <property type="entry name" value="Tyrosinase_Cu-bd"/>
</dbReference>
<accession>A0A844TCM9</accession>
<dbReference type="GO" id="GO:0046872">
    <property type="term" value="F:metal ion binding"/>
    <property type="evidence" value="ECO:0007669"/>
    <property type="project" value="UniProtKB-KW"/>
</dbReference>
<dbReference type="SUPFAM" id="SSF48056">
    <property type="entry name" value="Di-copper centre-containing domain"/>
    <property type="match status" value="1"/>
</dbReference>
<proteinExistence type="inferred from homology"/>
<dbReference type="PRINTS" id="PR00092">
    <property type="entry name" value="TYROSINASE"/>
</dbReference>
<evidence type="ECO:0000256" key="4">
    <source>
        <dbReference type="SAM" id="MobiDB-lite"/>
    </source>
</evidence>
<feature type="domain" description="Tyrosinase copper-binding" evidence="5">
    <location>
        <begin position="164"/>
        <end position="181"/>
    </location>
</feature>
<protein>
    <submittedName>
        <fullName evidence="7">Tyrosinase family protein</fullName>
    </submittedName>
</protein>
<dbReference type="PANTHER" id="PTHR11474">
    <property type="entry name" value="TYROSINASE FAMILY MEMBER"/>
    <property type="match status" value="1"/>
</dbReference>
<feature type="region of interest" description="Disordered" evidence="4">
    <location>
        <begin position="323"/>
        <end position="348"/>
    </location>
</feature>
<dbReference type="PROSITE" id="PS00498">
    <property type="entry name" value="TYROSINASE_2"/>
    <property type="match status" value="1"/>
</dbReference>
<organism evidence="7 8">
    <name type="scientific">Bradyrhizobium cajani</name>
    <dbReference type="NCBI Taxonomy" id="1928661"/>
    <lineage>
        <taxon>Bacteria</taxon>
        <taxon>Pseudomonadati</taxon>
        <taxon>Pseudomonadota</taxon>
        <taxon>Alphaproteobacteria</taxon>
        <taxon>Hyphomicrobiales</taxon>
        <taxon>Nitrobacteraceae</taxon>
        <taxon>Bradyrhizobium</taxon>
    </lineage>
</organism>
<dbReference type="OrthoDB" id="2874181at2"/>
<feature type="domain" description="Tyrosinase copper-binding" evidence="6">
    <location>
        <begin position="298"/>
        <end position="309"/>
    </location>
</feature>
<dbReference type="RefSeq" id="WP_157328114.1">
    <property type="nucleotide sequence ID" value="NZ_JANADL010000022.1"/>
</dbReference>
<evidence type="ECO:0000259" key="6">
    <source>
        <dbReference type="PROSITE" id="PS00498"/>
    </source>
</evidence>
<keyword evidence="8" id="KW-1185">Reference proteome</keyword>
<reference evidence="7 8" key="1">
    <citation type="submission" date="2019-12" db="EMBL/GenBank/DDBJ databases">
        <title>Draft genome sequences Bradyrhizobium cajani AMBPC1010, Bradyrhizobium pachyrhizi AMBPC1040 and Bradyrhizobium yuanmingense ALSPC3051, three plant growth promoting strains isolated from nodules of Cajanus cajan L. in Dominican Republic.</title>
        <authorList>
            <person name="Flores-Felix J.D."/>
            <person name="Araujo J."/>
            <person name="Diaz-Alcantara C."/>
            <person name="Gonzalez-Andres F."/>
            <person name="Velazquez E."/>
        </authorList>
    </citation>
    <scope>NUCLEOTIDE SEQUENCE [LARGE SCALE GENOMIC DNA]</scope>
    <source>
        <strain evidence="7 8">1010</strain>
    </source>
</reference>
<keyword evidence="2" id="KW-0479">Metal-binding</keyword>
<comment type="caution">
    <text evidence="7">The sequence shown here is derived from an EMBL/GenBank/DDBJ whole genome shotgun (WGS) entry which is preliminary data.</text>
</comment>
<dbReference type="Gene3D" id="1.10.1280.10">
    <property type="entry name" value="Di-copper center containing domain from catechol oxidase"/>
    <property type="match status" value="1"/>
</dbReference>
<evidence type="ECO:0000256" key="1">
    <source>
        <dbReference type="ARBA" id="ARBA00009928"/>
    </source>
</evidence>
<evidence type="ECO:0000256" key="3">
    <source>
        <dbReference type="ARBA" id="ARBA00023008"/>
    </source>
</evidence>
<evidence type="ECO:0000259" key="5">
    <source>
        <dbReference type="PROSITE" id="PS00497"/>
    </source>
</evidence>
<dbReference type="AlphaFoldDB" id="A0A844TCM9"/>
<evidence type="ECO:0000313" key="8">
    <source>
        <dbReference type="Proteomes" id="UP000449969"/>
    </source>
</evidence>
<evidence type="ECO:0000256" key="2">
    <source>
        <dbReference type="ARBA" id="ARBA00022723"/>
    </source>
</evidence>
<evidence type="ECO:0000313" key="7">
    <source>
        <dbReference type="EMBL" id="MVT72410.1"/>
    </source>
</evidence>
<dbReference type="Proteomes" id="UP000449969">
    <property type="component" value="Unassembled WGS sequence"/>
</dbReference>
<dbReference type="PROSITE" id="PS00497">
    <property type="entry name" value="TYROSINASE_1"/>
    <property type="match status" value="1"/>
</dbReference>
<dbReference type="EMBL" id="WQNE01000002">
    <property type="protein sequence ID" value="MVT72410.1"/>
    <property type="molecule type" value="Genomic_DNA"/>
</dbReference>
<gene>
    <name evidence="7" type="ORF">GPL20_04695</name>
</gene>
<dbReference type="InterPro" id="IPR050316">
    <property type="entry name" value="Tyrosinase/Hemocyanin"/>
</dbReference>
<keyword evidence="3" id="KW-0186">Copper</keyword>
<dbReference type="Pfam" id="PF00264">
    <property type="entry name" value="Tyrosinase"/>
    <property type="match status" value="1"/>
</dbReference>
<dbReference type="InterPro" id="IPR008922">
    <property type="entry name" value="Di-copper_centre_dom_sf"/>
</dbReference>
<dbReference type="PANTHER" id="PTHR11474:SF126">
    <property type="entry name" value="TYROSINASE-LIKE PROTEIN TYR-1-RELATED"/>
    <property type="match status" value="1"/>
</dbReference>